<accession>A0AA39YF13</accession>
<dbReference type="PANTHER" id="PTHR14742">
    <property type="entry name" value="RIBONUCLEASE P SUBUNIT P21"/>
    <property type="match status" value="1"/>
</dbReference>
<dbReference type="GO" id="GO:0008033">
    <property type="term" value="P:tRNA processing"/>
    <property type="evidence" value="ECO:0007669"/>
    <property type="project" value="TreeGrafter"/>
</dbReference>
<dbReference type="AlphaFoldDB" id="A0AA39YF13"/>
<keyword evidence="3" id="KW-1185">Reference proteome</keyword>
<gene>
    <name evidence="2" type="ORF">B0T16DRAFT_79715</name>
</gene>
<feature type="region of interest" description="Disordered" evidence="1">
    <location>
        <begin position="69"/>
        <end position="101"/>
    </location>
</feature>
<name>A0AA39YF13_9PEZI</name>
<dbReference type="GO" id="GO:0005655">
    <property type="term" value="C:nucleolar ribonuclease P complex"/>
    <property type="evidence" value="ECO:0007669"/>
    <property type="project" value="TreeGrafter"/>
</dbReference>
<evidence type="ECO:0000313" key="2">
    <source>
        <dbReference type="EMBL" id="KAK0651451.1"/>
    </source>
</evidence>
<evidence type="ECO:0000256" key="1">
    <source>
        <dbReference type="SAM" id="MobiDB-lite"/>
    </source>
</evidence>
<sequence>MASDELSPALRFLSDAGHLMATASPETSAFLMKKRDALLFEHEIPLTETQRQHVCTCCGHIMIPGRGSKLEFKNEKPASKRSAAAGRRRPNQPKGTEPQNSLAKVITCGHCGRLTEVKFPAPAPISRRNMKAKVTKPILSGAASTQTRISQEEPSQKGNANASSKKRAKSRKAGLQALLEQSNASKGSNMGLGLGLSLADFMKK</sequence>
<protein>
    <submittedName>
        <fullName evidence="2">Uncharacterized protein</fullName>
    </submittedName>
</protein>
<organism evidence="2 3">
    <name type="scientific">Cercophora newfieldiana</name>
    <dbReference type="NCBI Taxonomy" id="92897"/>
    <lineage>
        <taxon>Eukaryota</taxon>
        <taxon>Fungi</taxon>
        <taxon>Dikarya</taxon>
        <taxon>Ascomycota</taxon>
        <taxon>Pezizomycotina</taxon>
        <taxon>Sordariomycetes</taxon>
        <taxon>Sordariomycetidae</taxon>
        <taxon>Sordariales</taxon>
        <taxon>Lasiosphaeriaceae</taxon>
        <taxon>Cercophora</taxon>
    </lineage>
</organism>
<dbReference type="InterPro" id="IPR007175">
    <property type="entry name" value="Rpr2/Snm1/Rpp21"/>
</dbReference>
<proteinExistence type="predicted"/>
<feature type="compositionally biased region" description="Basic and acidic residues" evidence="1">
    <location>
        <begin position="69"/>
        <end position="78"/>
    </location>
</feature>
<evidence type="ECO:0000313" key="3">
    <source>
        <dbReference type="Proteomes" id="UP001174936"/>
    </source>
</evidence>
<reference evidence="2" key="1">
    <citation type="submission" date="2023-06" db="EMBL/GenBank/DDBJ databases">
        <title>Genome-scale phylogeny and comparative genomics of the fungal order Sordariales.</title>
        <authorList>
            <consortium name="Lawrence Berkeley National Laboratory"/>
            <person name="Hensen N."/>
            <person name="Bonometti L."/>
            <person name="Westerberg I."/>
            <person name="Brannstrom I.O."/>
            <person name="Guillou S."/>
            <person name="Cros-Aarteil S."/>
            <person name="Calhoun S."/>
            <person name="Haridas S."/>
            <person name="Kuo A."/>
            <person name="Mondo S."/>
            <person name="Pangilinan J."/>
            <person name="Riley R."/>
            <person name="Labutti K."/>
            <person name="Andreopoulos B."/>
            <person name="Lipzen A."/>
            <person name="Chen C."/>
            <person name="Yanf M."/>
            <person name="Daum C."/>
            <person name="Ng V."/>
            <person name="Clum A."/>
            <person name="Steindorff A."/>
            <person name="Ohm R."/>
            <person name="Martin F."/>
            <person name="Silar P."/>
            <person name="Natvig D."/>
            <person name="Lalanne C."/>
            <person name="Gautier V."/>
            <person name="Ament-Velasquez S.L."/>
            <person name="Kruys A."/>
            <person name="Hutchinson M.I."/>
            <person name="Powell A.J."/>
            <person name="Barry K."/>
            <person name="Miller A.N."/>
            <person name="Grigoriev I.V."/>
            <person name="Debuchy R."/>
            <person name="Gladieux P."/>
            <person name="Thoren M.H."/>
            <person name="Johannesson H."/>
        </authorList>
    </citation>
    <scope>NUCLEOTIDE SEQUENCE</scope>
    <source>
        <strain evidence="2">SMH2532-1</strain>
    </source>
</reference>
<dbReference type="EMBL" id="JAULSV010000002">
    <property type="protein sequence ID" value="KAK0651451.1"/>
    <property type="molecule type" value="Genomic_DNA"/>
</dbReference>
<comment type="caution">
    <text evidence="2">The sequence shown here is derived from an EMBL/GenBank/DDBJ whole genome shotgun (WGS) entry which is preliminary data.</text>
</comment>
<dbReference type="Pfam" id="PF04032">
    <property type="entry name" value="Rpr2"/>
    <property type="match status" value="1"/>
</dbReference>
<dbReference type="Proteomes" id="UP001174936">
    <property type="component" value="Unassembled WGS sequence"/>
</dbReference>
<feature type="region of interest" description="Disordered" evidence="1">
    <location>
        <begin position="128"/>
        <end position="189"/>
    </location>
</feature>
<dbReference type="PANTHER" id="PTHR14742:SF3">
    <property type="entry name" value="RIBONUCLEASE MRP PROTEIN SUBUNIT SNM1"/>
    <property type="match status" value="1"/>
</dbReference>